<dbReference type="NCBIfam" id="TIGR00358">
    <property type="entry name" value="3_prime_RNase"/>
    <property type="match status" value="1"/>
</dbReference>
<evidence type="ECO:0000256" key="6">
    <source>
        <dbReference type="ARBA" id="ARBA00022884"/>
    </source>
</evidence>
<comment type="catalytic activity">
    <reaction evidence="1 7">
        <text>Exonucleolytic cleavage in the 3'- to 5'-direction to yield nucleoside 5'-phosphates.</text>
        <dbReference type="EC" id="3.1.13.1"/>
    </reaction>
</comment>
<keyword evidence="4 7" id="KW-0378">Hydrolase</keyword>
<comment type="caution">
    <text evidence="9">The sequence shown here is derived from an EMBL/GenBank/DDBJ whole genome shotgun (WGS) entry which is preliminary data.</text>
</comment>
<dbReference type="Pfam" id="PF00773">
    <property type="entry name" value="RNB"/>
    <property type="match status" value="1"/>
</dbReference>
<keyword evidence="6 7" id="KW-0694">RNA-binding</keyword>
<evidence type="ECO:0000256" key="3">
    <source>
        <dbReference type="ARBA" id="ARBA00022722"/>
    </source>
</evidence>
<evidence type="ECO:0000259" key="8">
    <source>
        <dbReference type="PROSITE" id="PS50126"/>
    </source>
</evidence>
<dbReference type="SUPFAM" id="SSF50249">
    <property type="entry name" value="Nucleic acid-binding proteins"/>
    <property type="match status" value="2"/>
</dbReference>
<sequence length="752" mass="82981">MNTSSSGSRPFPTKDEVLAFLQESTGVVGRREIARAFHITGPARAQLRALLKELESEGHLKKGRGKRVTLPGRLPEVGILVISGRGPEGELLCRSARDSTADDPDDETPAVRIELREDRKSSRAEGGPWRVGDRFLARLQAVDDTHYFARPIRRLAQGPVRILGVLSPVSDGLRLVPTARKDLAVYRVDDSRDLEPGTFVEAELLPGRNAGAHTVRILRTLGRETEARFISRVAIETYDIPHVFPAPALEQARAAGAVDLAGREDLRAIPLVTIDGADARDFDDAVFAEPDPSPSNRGGWIVLIAIADVAHYVPPGSPLDREAFERGNSVYFPDCVVPMLPEELSNGWCSLVPGEDRGCLAVRITLDAQGEIRSHRFVRGLMRSAARLTYEQVQKARDGQPDPEVVPFLDTVIAPLYGAWEALDHARRKRGCLELELPEVRVHMNDQGQPTAILPVHRLNSHRLIEDFMIAANVSAAETLERRHEPCLFRVHDQPSPEKARGLADFLREQGLPFTKGTIKQASQFNGLLDLVRNTPREHMVNAMVLRSQAQAEYSPDNIGHFGLSLRRYAHFTSPIRRYADLTVHRALIRVLGLGRDGGEPGASLPLDEIGQHITSTERRAAQAERESVLRATALFLATQCGSFFAARVNGVSRGGLFVTLEETGADGFVPFTGLPPDYYILDESGHRLIGERSNLVFSLGDPITVRLQDVSTASGRLTFEWIEGGTVRKDGGKIRRSARALKDTRPRRGRR</sequence>
<dbReference type="SMART" id="SM00316">
    <property type="entry name" value="S1"/>
    <property type="match status" value="1"/>
</dbReference>
<gene>
    <name evidence="7 9" type="primary">rnr</name>
    <name evidence="9" type="ORF">IHV25_03390</name>
</gene>
<evidence type="ECO:0000313" key="10">
    <source>
        <dbReference type="Proteomes" id="UP000631034"/>
    </source>
</evidence>
<reference evidence="9" key="1">
    <citation type="submission" date="2020-10" db="EMBL/GenBank/DDBJ databases">
        <title>Genome sequence of the unusual species of purple photosynthetic bacteria, Phaeovibrio sulfidiphilus DSM 23193, type strain.</title>
        <authorList>
            <person name="Kyndt J.A."/>
            <person name="Meyer T.E."/>
        </authorList>
    </citation>
    <scope>NUCLEOTIDE SEQUENCE</scope>
    <source>
        <strain evidence="9">DSM 23193</strain>
    </source>
</reference>
<dbReference type="EC" id="3.1.13.1" evidence="7"/>
<evidence type="ECO:0000256" key="7">
    <source>
        <dbReference type="HAMAP-Rule" id="MF_01895"/>
    </source>
</evidence>
<proteinExistence type="inferred from homology"/>
<comment type="function">
    <text evidence="7">3'-5' exoribonuclease that releases 5'-nucleoside monophosphates and is involved in maturation of structured RNAs.</text>
</comment>
<dbReference type="HAMAP" id="MF_01895">
    <property type="entry name" value="RNase_R"/>
    <property type="match status" value="1"/>
</dbReference>
<dbReference type="CDD" id="cd04471">
    <property type="entry name" value="S1_RNase_R"/>
    <property type="match status" value="1"/>
</dbReference>
<comment type="subcellular location">
    <subcellularLocation>
        <location evidence="7">Cytoplasm</location>
    </subcellularLocation>
</comment>
<accession>A0A8J6YI67</accession>
<dbReference type="PROSITE" id="PS01175">
    <property type="entry name" value="RIBONUCLEASE_II"/>
    <property type="match status" value="1"/>
</dbReference>
<dbReference type="InterPro" id="IPR004476">
    <property type="entry name" value="RNase_II/RNase_R"/>
</dbReference>
<comment type="similarity">
    <text evidence="7">Belongs to the RNR ribonuclease family. RNase R subfamily.</text>
</comment>
<keyword evidence="5 7" id="KW-0269">Exonuclease</keyword>
<keyword evidence="3 7" id="KW-0540">Nuclease</keyword>
<dbReference type="SMART" id="SM00955">
    <property type="entry name" value="RNB"/>
    <property type="match status" value="1"/>
</dbReference>
<dbReference type="Proteomes" id="UP000631034">
    <property type="component" value="Unassembled WGS sequence"/>
</dbReference>
<keyword evidence="10" id="KW-1185">Reference proteome</keyword>
<dbReference type="GO" id="GO:0008859">
    <property type="term" value="F:exoribonuclease II activity"/>
    <property type="evidence" value="ECO:0007669"/>
    <property type="project" value="UniProtKB-UniRule"/>
</dbReference>
<dbReference type="InterPro" id="IPR001900">
    <property type="entry name" value="RNase_II/R"/>
</dbReference>
<dbReference type="PANTHER" id="PTHR23355">
    <property type="entry name" value="RIBONUCLEASE"/>
    <property type="match status" value="1"/>
</dbReference>
<dbReference type="GO" id="GO:0005829">
    <property type="term" value="C:cytosol"/>
    <property type="evidence" value="ECO:0007669"/>
    <property type="project" value="TreeGrafter"/>
</dbReference>
<protein>
    <recommendedName>
        <fullName evidence="7">Ribonuclease R</fullName>
        <shortName evidence="7">RNase R</shortName>
        <ecNumber evidence="7">3.1.13.1</ecNumber>
    </recommendedName>
</protein>
<dbReference type="InterPro" id="IPR012340">
    <property type="entry name" value="NA-bd_OB-fold"/>
</dbReference>
<evidence type="ECO:0000256" key="1">
    <source>
        <dbReference type="ARBA" id="ARBA00001849"/>
    </source>
</evidence>
<evidence type="ECO:0000256" key="5">
    <source>
        <dbReference type="ARBA" id="ARBA00022839"/>
    </source>
</evidence>
<organism evidence="9 10">
    <name type="scientific">Phaeovibrio sulfidiphilus</name>
    <dbReference type="NCBI Taxonomy" id="1220600"/>
    <lineage>
        <taxon>Bacteria</taxon>
        <taxon>Pseudomonadati</taxon>
        <taxon>Pseudomonadota</taxon>
        <taxon>Alphaproteobacteria</taxon>
        <taxon>Rhodospirillales</taxon>
        <taxon>Rhodospirillaceae</taxon>
        <taxon>Phaeovibrio</taxon>
    </lineage>
</organism>
<feature type="domain" description="S1 motif" evidence="8">
    <location>
        <begin position="642"/>
        <end position="723"/>
    </location>
</feature>
<evidence type="ECO:0000313" key="9">
    <source>
        <dbReference type="EMBL" id="MBE1236696.1"/>
    </source>
</evidence>
<dbReference type="AlphaFoldDB" id="A0A8J6YI67"/>
<dbReference type="GO" id="GO:0003723">
    <property type="term" value="F:RNA binding"/>
    <property type="evidence" value="ECO:0007669"/>
    <property type="project" value="UniProtKB-UniRule"/>
</dbReference>
<dbReference type="InterPro" id="IPR003029">
    <property type="entry name" value="S1_domain"/>
</dbReference>
<dbReference type="InterPro" id="IPR050180">
    <property type="entry name" value="RNR_Ribonuclease"/>
</dbReference>
<dbReference type="GO" id="GO:0006402">
    <property type="term" value="P:mRNA catabolic process"/>
    <property type="evidence" value="ECO:0007669"/>
    <property type="project" value="TreeGrafter"/>
</dbReference>
<dbReference type="PROSITE" id="PS50126">
    <property type="entry name" value="S1"/>
    <property type="match status" value="1"/>
</dbReference>
<dbReference type="InterPro" id="IPR022966">
    <property type="entry name" value="RNase_II/R_CS"/>
</dbReference>
<keyword evidence="2 7" id="KW-0963">Cytoplasm</keyword>
<evidence type="ECO:0000256" key="2">
    <source>
        <dbReference type="ARBA" id="ARBA00022490"/>
    </source>
</evidence>
<dbReference type="NCBIfam" id="TIGR02063">
    <property type="entry name" value="RNase_R"/>
    <property type="match status" value="1"/>
</dbReference>
<dbReference type="PANTHER" id="PTHR23355:SF9">
    <property type="entry name" value="DIS3-LIKE EXONUCLEASE 2"/>
    <property type="match status" value="1"/>
</dbReference>
<dbReference type="InterPro" id="IPR011805">
    <property type="entry name" value="RNase_R"/>
</dbReference>
<dbReference type="RefSeq" id="WP_192533693.1">
    <property type="nucleotide sequence ID" value="NZ_JACZHT010000002.1"/>
</dbReference>
<dbReference type="EMBL" id="JACZHT010000002">
    <property type="protein sequence ID" value="MBE1236696.1"/>
    <property type="molecule type" value="Genomic_DNA"/>
</dbReference>
<name>A0A8J6YI67_9PROT</name>
<evidence type="ECO:0000256" key="4">
    <source>
        <dbReference type="ARBA" id="ARBA00022801"/>
    </source>
</evidence>
<dbReference type="Gene3D" id="2.40.50.140">
    <property type="entry name" value="Nucleic acid-binding proteins"/>
    <property type="match status" value="1"/>
</dbReference>